<evidence type="ECO:0000256" key="1">
    <source>
        <dbReference type="ARBA" id="ARBA00000915"/>
    </source>
</evidence>
<dbReference type="InterPro" id="IPR011322">
    <property type="entry name" value="N-reg_PII-like_a/b"/>
</dbReference>
<reference evidence="19" key="2">
    <citation type="submission" date="2020-09" db="EMBL/GenBank/DDBJ databases">
        <authorList>
            <person name="Sun Q."/>
            <person name="Zhou Y."/>
        </authorList>
    </citation>
    <scope>NUCLEOTIDE SEQUENCE</scope>
    <source>
        <strain evidence="19">CGMCC 1.12181</strain>
    </source>
</reference>
<dbReference type="SUPFAM" id="SSF53850">
    <property type="entry name" value="Periplasmic binding protein-like II"/>
    <property type="match status" value="1"/>
</dbReference>
<reference evidence="19" key="1">
    <citation type="journal article" date="2014" name="Int. J. Syst. Evol. Microbiol.">
        <title>Complete genome sequence of Corynebacterium casei LMG S-19264T (=DSM 44701T), isolated from a smear-ripened cheese.</title>
        <authorList>
            <consortium name="US DOE Joint Genome Institute (JGI-PGF)"/>
            <person name="Walter F."/>
            <person name="Albersmeier A."/>
            <person name="Kalinowski J."/>
            <person name="Ruckert C."/>
        </authorList>
    </citation>
    <scope>NUCLEOTIDE SEQUENCE</scope>
    <source>
        <strain evidence="19">CGMCC 1.12181</strain>
    </source>
</reference>
<dbReference type="Pfam" id="PF01634">
    <property type="entry name" value="HisG"/>
    <property type="match status" value="1"/>
</dbReference>
<evidence type="ECO:0000259" key="17">
    <source>
        <dbReference type="Pfam" id="PF01634"/>
    </source>
</evidence>
<feature type="domain" description="ATP phosphoribosyltransferase catalytic" evidence="17">
    <location>
        <begin position="51"/>
        <end position="201"/>
    </location>
</feature>
<keyword evidence="8 19" id="KW-0328">Glycosyltransferase</keyword>
<evidence type="ECO:0000256" key="13">
    <source>
        <dbReference type="ARBA" id="ARBA00022842"/>
    </source>
</evidence>
<name>A0A917CEX2_9GAMM</name>
<evidence type="ECO:0000256" key="9">
    <source>
        <dbReference type="ARBA" id="ARBA00022679"/>
    </source>
</evidence>
<evidence type="ECO:0000256" key="12">
    <source>
        <dbReference type="ARBA" id="ARBA00022840"/>
    </source>
</evidence>
<comment type="pathway">
    <text evidence="3">Amino-acid biosynthesis; L-histidine biosynthesis; L-histidine from 5-phospho-alpha-D-ribose 1-diphosphate: step 1/9.</text>
</comment>
<evidence type="ECO:0000259" key="18">
    <source>
        <dbReference type="Pfam" id="PF08029"/>
    </source>
</evidence>
<dbReference type="AlphaFoldDB" id="A0A917CEX2"/>
<dbReference type="Gene3D" id="3.40.190.10">
    <property type="entry name" value="Periplasmic binding protein-like II"/>
    <property type="match status" value="2"/>
</dbReference>
<organism evidence="19 20">
    <name type="scientific">Marinicella pacifica</name>
    <dbReference type="NCBI Taxonomy" id="1171543"/>
    <lineage>
        <taxon>Bacteria</taxon>
        <taxon>Pseudomonadati</taxon>
        <taxon>Pseudomonadota</taxon>
        <taxon>Gammaproteobacteria</taxon>
        <taxon>Lysobacterales</taxon>
        <taxon>Marinicellaceae</taxon>
        <taxon>Marinicella</taxon>
    </lineage>
</organism>
<dbReference type="InterPro" id="IPR001348">
    <property type="entry name" value="ATP_PRibTrfase_HisG"/>
</dbReference>
<dbReference type="InterPro" id="IPR015867">
    <property type="entry name" value="N-reg_PII/ATP_PRibTrfase_C"/>
</dbReference>
<dbReference type="NCBIfam" id="TIGR03455">
    <property type="entry name" value="HisG_C-term"/>
    <property type="match status" value="1"/>
</dbReference>
<comment type="catalytic activity">
    <reaction evidence="1">
        <text>1-(5-phospho-beta-D-ribosyl)-ATP + diphosphate = 5-phospho-alpha-D-ribose 1-diphosphate + ATP</text>
        <dbReference type="Rhea" id="RHEA:18473"/>
        <dbReference type="ChEBI" id="CHEBI:30616"/>
        <dbReference type="ChEBI" id="CHEBI:33019"/>
        <dbReference type="ChEBI" id="CHEBI:58017"/>
        <dbReference type="ChEBI" id="CHEBI:73183"/>
        <dbReference type="EC" id="2.4.2.17"/>
    </reaction>
</comment>
<evidence type="ECO:0000256" key="10">
    <source>
        <dbReference type="ARBA" id="ARBA00022723"/>
    </source>
</evidence>
<comment type="function">
    <text evidence="15">Catalyzes the condensation of ATP and 5-phosphoribose 1-diphosphate to form N'-(5'-phosphoribosyl)-ATP (PR-ATP). Has a crucial role in the pathway because the rate of histidine biosynthesis seems to be controlled primarily by regulation of HisG enzymatic activity.</text>
</comment>
<evidence type="ECO:0000256" key="11">
    <source>
        <dbReference type="ARBA" id="ARBA00022741"/>
    </source>
</evidence>
<keyword evidence="12" id="KW-0067">ATP-binding</keyword>
<accession>A0A917CEX2</accession>
<dbReference type="Gene3D" id="3.30.70.120">
    <property type="match status" value="1"/>
</dbReference>
<evidence type="ECO:0000256" key="8">
    <source>
        <dbReference type="ARBA" id="ARBA00022676"/>
    </source>
</evidence>
<dbReference type="GO" id="GO:0005524">
    <property type="term" value="F:ATP binding"/>
    <property type="evidence" value="ECO:0007669"/>
    <property type="project" value="UniProtKB-KW"/>
</dbReference>
<dbReference type="PANTHER" id="PTHR21403">
    <property type="entry name" value="ATP PHOSPHORIBOSYLTRANSFERASE ATP-PRTASE"/>
    <property type="match status" value="1"/>
</dbReference>
<keyword evidence="14" id="KW-0368">Histidine biosynthesis</keyword>
<proteinExistence type="predicted"/>
<gene>
    <name evidence="19" type="ORF">GCM10011365_04670</name>
</gene>
<evidence type="ECO:0000256" key="3">
    <source>
        <dbReference type="ARBA" id="ARBA00004667"/>
    </source>
</evidence>
<keyword evidence="13" id="KW-0460">Magnesium</keyword>
<evidence type="ECO:0000256" key="15">
    <source>
        <dbReference type="ARBA" id="ARBA00024861"/>
    </source>
</evidence>
<feature type="domain" description="Histidine biosynthesis HisG C-terminal" evidence="18">
    <location>
        <begin position="209"/>
        <end position="281"/>
    </location>
</feature>
<dbReference type="EC" id="2.4.2.17" evidence="4 16"/>
<keyword evidence="20" id="KW-1185">Reference proteome</keyword>
<evidence type="ECO:0000313" key="19">
    <source>
        <dbReference type="EMBL" id="GGF86696.1"/>
    </source>
</evidence>
<dbReference type="RefSeq" id="WP_188364073.1">
    <property type="nucleotide sequence ID" value="NZ_BAABJF010000032.1"/>
</dbReference>
<dbReference type="InterPro" id="IPR013820">
    <property type="entry name" value="ATP_PRibTrfase_cat"/>
</dbReference>
<evidence type="ECO:0000256" key="5">
    <source>
        <dbReference type="ARBA" id="ARBA00020998"/>
    </source>
</evidence>
<dbReference type="Pfam" id="PF08029">
    <property type="entry name" value="HisG_C"/>
    <property type="match status" value="1"/>
</dbReference>
<evidence type="ECO:0000313" key="20">
    <source>
        <dbReference type="Proteomes" id="UP000605253"/>
    </source>
</evidence>
<dbReference type="PANTHER" id="PTHR21403:SF10">
    <property type="entry name" value="ATP PHOSPHORIBOSYLTRANSFERASE"/>
    <property type="match status" value="1"/>
</dbReference>
<dbReference type="GO" id="GO:0003879">
    <property type="term" value="F:ATP phosphoribosyltransferase activity"/>
    <property type="evidence" value="ECO:0007669"/>
    <property type="project" value="UniProtKB-UniRule"/>
</dbReference>
<keyword evidence="6" id="KW-0963">Cytoplasm</keyword>
<evidence type="ECO:0000256" key="14">
    <source>
        <dbReference type="ARBA" id="ARBA00023102"/>
    </source>
</evidence>
<dbReference type="Proteomes" id="UP000605253">
    <property type="component" value="Unassembled WGS sequence"/>
</dbReference>
<evidence type="ECO:0000256" key="4">
    <source>
        <dbReference type="ARBA" id="ARBA00011946"/>
    </source>
</evidence>
<dbReference type="GO" id="GO:0005737">
    <property type="term" value="C:cytoplasm"/>
    <property type="evidence" value="ECO:0007669"/>
    <property type="project" value="UniProtKB-SubCell"/>
</dbReference>
<comment type="caution">
    <text evidence="19">The sequence shown here is derived from an EMBL/GenBank/DDBJ whole genome shotgun (WGS) entry which is preliminary data.</text>
</comment>
<dbReference type="SUPFAM" id="SSF54913">
    <property type="entry name" value="GlnB-like"/>
    <property type="match status" value="1"/>
</dbReference>
<evidence type="ECO:0000256" key="16">
    <source>
        <dbReference type="NCBIfam" id="TIGR00070"/>
    </source>
</evidence>
<protein>
    <recommendedName>
        <fullName evidence="5 16">ATP phosphoribosyltransferase</fullName>
        <ecNumber evidence="4 16">2.4.2.17</ecNumber>
    </recommendedName>
</protein>
<dbReference type="NCBIfam" id="TIGR00070">
    <property type="entry name" value="hisG"/>
    <property type="match status" value="1"/>
</dbReference>
<evidence type="ECO:0000256" key="2">
    <source>
        <dbReference type="ARBA" id="ARBA00004496"/>
    </source>
</evidence>
<evidence type="ECO:0000256" key="6">
    <source>
        <dbReference type="ARBA" id="ARBA00022490"/>
    </source>
</evidence>
<dbReference type="GO" id="GO:0000287">
    <property type="term" value="F:magnesium ion binding"/>
    <property type="evidence" value="ECO:0007669"/>
    <property type="project" value="InterPro"/>
</dbReference>
<keyword evidence="9" id="KW-0808">Transferase</keyword>
<keyword evidence="11" id="KW-0547">Nucleotide-binding</keyword>
<keyword evidence="10" id="KW-0479">Metal-binding</keyword>
<comment type="subcellular location">
    <subcellularLocation>
        <location evidence="2">Cytoplasm</location>
    </subcellularLocation>
</comment>
<keyword evidence="7" id="KW-0028">Amino-acid biosynthesis</keyword>
<dbReference type="EMBL" id="BMEO01000002">
    <property type="protein sequence ID" value="GGF86696.1"/>
    <property type="molecule type" value="Genomic_DNA"/>
</dbReference>
<sequence>MTTLKIAIPKGKLQPAITELLSDIGIKLYGDVRNYRPGCSDERLEVKLLKGQNIPSLIEIGQHDIGFAGLDWVAEQDADVEVINNLGFNPVRIVACIPEDWDVKELKQRPIIVATEYINLARQYLDNQGFDYQLIRSYGATEVFPPEDADMVIDNTSTGTTIKTNRLKIIDTVYRSSTQFIANKQTLKNQAKRAIIDDILLLMNGVLNARERVLLEMNCPKAVVSDIVKLLPAMRSPTVSELYNSDAYSIRAAVPTKSAPGLIPRLIAAGAVDILELPIRKAV</sequence>
<dbReference type="GO" id="GO:0000105">
    <property type="term" value="P:L-histidine biosynthetic process"/>
    <property type="evidence" value="ECO:0007669"/>
    <property type="project" value="UniProtKB-UniRule"/>
</dbReference>
<dbReference type="InterPro" id="IPR013115">
    <property type="entry name" value="HisG_C"/>
</dbReference>
<evidence type="ECO:0000256" key="7">
    <source>
        <dbReference type="ARBA" id="ARBA00022605"/>
    </source>
</evidence>